<name>A0A401PQ54_SCYTO</name>
<comment type="function">
    <text evidence="7">Cytochromes P450 are a group of heme-thiolate monooxygenases. They oxidize a variety of structurally unrelated compounds, including steroids, fatty acids, and xenobiotics.</text>
</comment>
<accession>A0A401PQ54</accession>
<keyword evidence="4 8" id="KW-0560">Oxidoreductase</keyword>
<keyword evidence="10" id="KW-1185">Reference proteome</keyword>
<keyword evidence="2 8" id="KW-0349">Heme</keyword>
<dbReference type="PROSITE" id="PS00086">
    <property type="entry name" value="CYTOCHROME_P450"/>
    <property type="match status" value="1"/>
</dbReference>
<evidence type="ECO:0008006" key="11">
    <source>
        <dbReference type="Google" id="ProtNLM"/>
    </source>
</evidence>
<dbReference type="GO" id="GO:0020037">
    <property type="term" value="F:heme binding"/>
    <property type="evidence" value="ECO:0007669"/>
    <property type="project" value="InterPro"/>
</dbReference>
<evidence type="ECO:0000256" key="1">
    <source>
        <dbReference type="ARBA" id="ARBA00010617"/>
    </source>
</evidence>
<evidence type="ECO:0000256" key="4">
    <source>
        <dbReference type="ARBA" id="ARBA00023002"/>
    </source>
</evidence>
<dbReference type="Proteomes" id="UP000288216">
    <property type="component" value="Unassembled WGS sequence"/>
</dbReference>
<dbReference type="InterPro" id="IPR017972">
    <property type="entry name" value="Cyt_P450_CS"/>
</dbReference>
<dbReference type="PRINTS" id="PR00463">
    <property type="entry name" value="EP450I"/>
</dbReference>
<protein>
    <recommendedName>
        <fullName evidence="11">Cytochrome P450</fullName>
    </recommendedName>
</protein>
<evidence type="ECO:0000256" key="6">
    <source>
        <dbReference type="ARBA" id="ARBA00023033"/>
    </source>
</evidence>
<evidence type="ECO:0000256" key="2">
    <source>
        <dbReference type="ARBA" id="ARBA00022617"/>
    </source>
</evidence>
<proteinExistence type="inferred from homology"/>
<dbReference type="SUPFAM" id="SSF48264">
    <property type="entry name" value="Cytochrome P450"/>
    <property type="match status" value="1"/>
</dbReference>
<keyword evidence="3 8" id="KW-0479">Metal-binding</keyword>
<organism evidence="9 10">
    <name type="scientific">Scyliorhinus torazame</name>
    <name type="common">Cloudy catshark</name>
    <name type="synonym">Catulus torazame</name>
    <dbReference type="NCBI Taxonomy" id="75743"/>
    <lineage>
        <taxon>Eukaryota</taxon>
        <taxon>Metazoa</taxon>
        <taxon>Chordata</taxon>
        <taxon>Craniata</taxon>
        <taxon>Vertebrata</taxon>
        <taxon>Chondrichthyes</taxon>
        <taxon>Elasmobranchii</taxon>
        <taxon>Galeomorphii</taxon>
        <taxon>Galeoidea</taxon>
        <taxon>Carcharhiniformes</taxon>
        <taxon>Scyliorhinidae</taxon>
        <taxon>Scyliorhinus</taxon>
    </lineage>
</organism>
<reference evidence="9 10" key="1">
    <citation type="journal article" date="2018" name="Nat. Ecol. Evol.">
        <title>Shark genomes provide insights into elasmobranch evolution and the origin of vertebrates.</title>
        <authorList>
            <person name="Hara Y"/>
            <person name="Yamaguchi K"/>
            <person name="Onimaru K"/>
            <person name="Kadota M"/>
            <person name="Koyanagi M"/>
            <person name="Keeley SD"/>
            <person name="Tatsumi K"/>
            <person name="Tanaka K"/>
            <person name="Motone F"/>
            <person name="Kageyama Y"/>
            <person name="Nozu R"/>
            <person name="Adachi N"/>
            <person name="Nishimura O"/>
            <person name="Nakagawa R"/>
            <person name="Tanegashima C"/>
            <person name="Kiyatake I"/>
            <person name="Matsumoto R"/>
            <person name="Murakumo K"/>
            <person name="Nishida K"/>
            <person name="Terakita A"/>
            <person name="Kuratani S"/>
            <person name="Sato K"/>
            <person name="Hyodo S Kuraku.S."/>
        </authorList>
    </citation>
    <scope>NUCLEOTIDE SEQUENCE [LARGE SCALE GENOMIC DNA]</scope>
</reference>
<dbReference type="Pfam" id="PF00067">
    <property type="entry name" value="p450"/>
    <property type="match status" value="1"/>
</dbReference>
<dbReference type="AlphaFoldDB" id="A0A401PQ54"/>
<dbReference type="Gene3D" id="1.10.630.10">
    <property type="entry name" value="Cytochrome P450"/>
    <property type="match status" value="2"/>
</dbReference>
<dbReference type="GO" id="GO:0016705">
    <property type="term" value="F:oxidoreductase activity, acting on paired donors, with incorporation or reduction of molecular oxygen"/>
    <property type="evidence" value="ECO:0007669"/>
    <property type="project" value="InterPro"/>
</dbReference>
<comment type="similarity">
    <text evidence="1 8">Belongs to the cytochrome P450 family.</text>
</comment>
<dbReference type="PANTHER" id="PTHR24302">
    <property type="entry name" value="CYTOCHROME P450 FAMILY 3"/>
    <property type="match status" value="1"/>
</dbReference>
<keyword evidence="5 8" id="KW-0408">Iron</keyword>
<feature type="non-terminal residue" evidence="9">
    <location>
        <position position="1"/>
    </location>
</feature>
<evidence type="ECO:0000256" key="5">
    <source>
        <dbReference type="ARBA" id="ARBA00023004"/>
    </source>
</evidence>
<comment type="caution">
    <text evidence="9">The sequence shown here is derived from an EMBL/GenBank/DDBJ whole genome shotgun (WGS) entry which is preliminary data.</text>
</comment>
<dbReference type="GO" id="GO:0005506">
    <property type="term" value="F:iron ion binding"/>
    <property type="evidence" value="ECO:0007669"/>
    <property type="project" value="InterPro"/>
</dbReference>
<evidence type="ECO:0000313" key="10">
    <source>
        <dbReference type="Proteomes" id="UP000288216"/>
    </source>
</evidence>
<evidence type="ECO:0000256" key="8">
    <source>
        <dbReference type="RuleBase" id="RU000461"/>
    </source>
</evidence>
<keyword evidence="6 8" id="KW-0503">Monooxygenase</keyword>
<dbReference type="PANTHER" id="PTHR24302:SF15">
    <property type="entry name" value="FATTY-ACID PEROXYGENASE"/>
    <property type="match status" value="1"/>
</dbReference>
<dbReference type="OMA" id="MYITEEQ"/>
<sequence length="166" mass="18663">NQVDFLQLMVDSQVTETSSRKQNDVSKSTDKALTDSEILAQAMTFIFAGYETTSNTLSYVAHNLATHPDVQKKLQQEIDEAFPNKNRESRDPNIYLPFGMGPRNCIGMRFAQLIMKMALASFLQHMTLVPCKETQIPLELDVKGPMLPKKPVILKFVSRVNAASKE</sequence>
<dbReference type="InterPro" id="IPR001128">
    <property type="entry name" value="Cyt_P450"/>
</dbReference>
<dbReference type="OrthoDB" id="1470350at2759"/>
<dbReference type="InterPro" id="IPR050705">
    <property type="entry name" value="Cytochrome_P450_3A"/>
</dbReference>
<evidence type="ECO:0000313" key="9">
    <source>
        <dbReference type="EMBL" id="GCB75249.1"/>
    </source>
</evidence>
<dbReference type="GO" id="GO:0008395">
    <property type="term" value="F:steroid hydroxylase activity"/>
    <property type="evidence" value="ECO:0007669"/>
    <property type="project" value="TreeGrafter"/>
</dbReference>
<dbReference type="InterPro" id="IPR002401">
    <property type="entry name" value="Cyt_P450_E_grp-I"/>
</dbReference>
<dbReference type="InterPro" id="IPR036396">
    <property type="entry name" value="Cyt_P450_sf"/>
</dbReference>
<evidence type="ECO:0000256" key="7">
    <source>
        <dbReference type="ARBA" id="ARBA00043906"/>
    </source>
</evidence>
<dbReference type="EMBL" id="BFAA01013717">
    <property type="protein sequence ID" value="GCB75249.1"/>
    <property type="molecule type" value="Genomic_DNA"/>
</dbReference>
<dbReference type="STRING" id="75743.A0A401PQ54"/>
<gene>
    <name evidence="9" type="ORF">scyTo_0018983</name>
</gene>
<evidence type="ECO:0000256" key="3">
    <source>
        <dbReference type="ARBA" id="ARBA00022723"/>
    </source>
</evidence>